<dbReference type="EMBL" id="PP511647">
    <property type="protein sequence ID" value="XCD06248.1"/>
    <property type="molecule type" value="Genomic_DNA"/>
</dbReference>
<dbReference type="EMBL" id="PP511387">
    <property type="protein sequence ID" value="XCD03825.1"/>
    <property type="molecule type" value="Genomic_DNA"/>
</dbReference>
<name>A0AAU8AV64_9VIRU</name>
<organism evidence="1">
    <name type="scientific">Dulem virus 256</name>
    <dbReference type="NCBI Taxonomy" id="3145733"/>
    <lineage>
        <taxon>Viruses</taxon>
        <taxon>Monodnaviria</taxon>
        <taxon>Sangervirae</taxon>
        <taxon>Phixviricota</taxon>
        <taxon>Malgrandaviricetes</taxon>
        <taxon>Petitvirales</taxon>
        <taxon>Microviridae</taxon>
        <taxon>Microvirus</taxon>
    </lineage>
</organism>
<evidence type="ECO:0000313" key="2">
    <source>
        <dbReference type="EMBL" id="XCD06248.1"/>
    </source>
</evidence>
<evidence type="ECO:0000313" key="3">
    <source>
        <dbReference type="EMBL" id="XCD08087.1"/>
    </source>
</evidence>
<dbReference type="EMBL" id="PP511854">
    <property type="protein sequence ID" value="XCD08087.1"/>
    <property type="molecule type" value="Genomic_DNA"/>
</dbReference>
<evidence type="ECO:0000313" key="1">
    <source>
        <dbReference type="EMBL" id="XCD03825.1"/>
    </source>
</evidence>
<protein>
    <submittedName>
        <fullName evidence="1">Uncharacterized protein</fullName>
    </submittedName>
</protein>
<sequence>MNIFAVILSYAYLCCVRIRGAKLIKFNFSIIKNEVCSMETKELLVLVLLRKGSADESVVVRIKTERCFGRLELNEFVLNCSDGAVYLLDGFYIISVSVLNR</sequence>
<reference evidence="1" key="1">
    <citation type="submission" date="2024-03" db="EMBL/GenBank/DDBJ databases">
        <title>Diverse circular DNA viruses in blood, oral, and fecal samples of captive lemurs.</title>
        <authorList>
            <person name="Paietta E.N."/>
            <person name="Kraberger S."/>
            <person name="Lund M.C."/>
            <person name="Custer J.M."/>
            <person name="Vargas K.M."/>
            <person name="Ehmke E.E."/>
            <person name="Yoder A.D."/>
            <person name="Varsani A."/>
        </authorList>
    </citation>
    <scope>NUCLEOTIDE SEQUENCE</scope>
    <source>
        <strain evidence="1">Duke_21_31</strain>
        <strain evidence="2">Duke_25FS_51</strain>
        <strain evidence="3">Duke_29_18</strain>
    </source>
</reference>
<proteinExistence type="predicted"/>
<accession>A0AAU8AV64</accession>